<evidence type="ECO:0000313" key="1">
    <source>
        <dbReference type="Proteomes" id="UP000887569"/>
    </source>
</evidence>
<keyword evidence="1" id="KW-1185">Reference proteome</keyword>
<accession>A0A915CFI7</accession>
<organism evidence="1 2">
    <name type="scientific">Parascaris univalens</name>
    <name type="common">Nematode worm</name>
    <dbReference type="NCBI Taxonomy" id="6257"/>
    <lineage>
        <taxon>Eukaryota</taxon>
        <taxon>Metazoa</taxon>
        <taxon>Ecdysozoa</taxon>
        <taxon>Nematoda</taxon>
        <taxon>Chromadorea</taxon>
        <taxon>Rhabditida</taxon>
        <taxon>Spirurina</taxon>
        <taxon>Ascaridomorpha</taxon>
        <taxon>Ascaridoidea</taxon>
        <taxon>Ascarididae</taxon>
        <taxon>Parascaris</taxon>
    </lineage>
</organism>
<sequence length="61" mass="7186">SLSLHSTLNKQRKDDPDHVRDFQHACYVCCHPGGAFALCFRPYYWSSARLRRWCHSHCAHL</sequence>
<protein>
    <submittedName>
        <fullName evidence="2">Actin</fullName>
    </submittedName>
</protein>
<dbReference type="Proteomes" id="UP000887569">
    <property type="component" value="Unplaced"/>
</dbReference>
<name>A0A915CFI7_PARUN</name>
<dbReference type="AlphaFoldDB" id="A0A915CFI7"/>
<dbReference type="WBParaSite" id="PgR145_g003_t04">
    <property type="protein sequence ID" value="PgR145_g003_t04"/>
    <property type="gene ID" value="PgR145_g003"/>
</dbReference>
<evidence type="ECO:0000313" key="2">
    <source>
        <dbReference type="WBParaSite" id="PgR145_g003_t04"/>
    </source>
</evidence>
<reference evidence="2" key="1">
    <citation type="submission" date="2022-11" db="UniProtKB">
        <authorList>
            <consortium name="WormBaseParasite"/>
        </authorList>
    </citation>
    <scope>IDENTIFICATION</scope>
</reference>
<proteinExistence type="predicted"/>